<keyword evidence="1" id="KW-0812">Transmembrane</keyword>
<organism evidence="2 3">
    <name type="scientific">Catenuloplanes nepalensis</name>
    <dbReference type="NCBI Taxonomy" id="587533"/>
    <lineage>
        <taxon>Bacteria</taxon>
        <taxon>Bacillati</taxon>
        <taxon>Actinomycetota</taxon>
        <taxon>Actinomycetes</taxon>
        <taxon>Micromonosporales</taxon>
        <taxon>Micromonosporaceae</taxon>
        <taxon>Catenuloplanes</taxon>
    </lineage>
</organism>
<gene>
    <name evidence="2" type="ORF">J2S43_002310</name>
</gene>
<evidence type="ECO:0000313" key="2">
    <source>
        <dbReference type="EMBL" id="MDP9793798.1"/>
    </source>
</evidence>
<proteinExistence type="predicted"/>
<evidence type="ECO:0000313" key="3">
    <source>
        <dbReference type="Proteomes" id="UP001240984"/>
    </source>
</evidence>
<sequence length="77" mass="7996">MSHILSWGSPVNVSGQSMLPVAALAILMLPGRAAVVAGVVIALVFGGLLLVRASATGERRALTARVTRGYRGRRRAA</sequence>
<accession>A0ABT9MQX1</accession>
<dbReference type="Proteomes" id="UP001240984">
    <property type="component" value="Unassembled WGS sequence"/>
</dbReference>
<keyword evidence="3" id="KW-1185">Reference proteome</keyword>
<name>A0ABT9MQX1_9ACTN</name>
<keyword evidence="1" id="KW-0472">Membrane</keyword>
<reference evidence="2 3" key="1">
    <citation type="submission" date="2023-07" db="EMBL/GenBank/DDBJ databases">
        <title>Sequencing the genomes of 1000 actinobacteria strains.</title>
        <authorList>
            <person name="Klenk H.-P."/>
        </authorList>
    </citation>
    <scope>NUCLEOTIDE SEQUENCE [LARGE SCALE GENOMIC DNA]</scope>
    <source>
        <strain evidence="2 3">DSM 44710</strain>
    </source>
</reference>
<dbReference type="EMBL" id="JAUSRA010000001">
    <property type="protein sequence ID" value="MDP9793798.1"/>
    <property type="molecule type" value="Genomic_DNA"/>
</dbReference>
<evidence type="ECO:0000256" key="1">
    <source>
        <dbReference type="SAM" id="Phobius"/>
    </source>
</evidence>
<keyword evidence="1" id="KW-1133">Transmembrane helix</keyword>
<dbReference type="RefSeq" id="WP_306828881.1">
    <property type="nucleotide sequence ID" value="NZ_JAUSRA010000001.1"/>
</dbReference>
<protein>
    <submittedName>
        <fullName evidence="2">Uncharacterized protein</fullName>
    </submittedName>
</protein>
<feature type="transmembrane region" description="Helical" evidence="1">
    <location>
        <begin position="20"/>
        <end position="51"/>
    </location>
</feature>
<comment type="caution">
    <text evidence="2">The sequence shown here is derived from an EMBL/GenBank/DDBJ whole genome shotgun (WGS) entry which is preliminary data.</text>
</comment>